<dbReference type="PROSITE" id="PS51257">
    <property type="entry name" value="PROKAR_LIPOPROTEIN"/>
    <property type="match status" value="1"/>
</dbReference>
<dbReference type="Gene3D" id="2.60.20.10">
    <property type="entry name" value="Crystallins"/>
    <property type="match status" value="1"/>
</dbReference>
<feature type="signal peptide" evidence="1">
    <location>
        <begin position="1"/>
        <end position="27"/>
    </location>
</feature>
<protein>
    <recommendedName>
        <fullName evidence="4">Peptidase inhibitor family I36</fullName>
    </recommendedName>
</protein>
<keyword evidence="3" id="KW-1185">Reference proteome</keyword>
<evidence type="ECO:0000313" key="3">
    <source>
        <dbReference type="Proteomes" id="UP000741013"/>
    </source>
</evidence>
<evidence type="ECO:0000313" key="2">
    <source>
        <dbReference type="EMBL" id="MBP2179154.1"/>
    </source>
</evidence>
<keyword evidence="1" id="KW-0732">Signal</keyword>
<reference evidence="2 3" key="1">
    <citation type="submission" date="2021-03" db="EMBL/GenBank/DDBJ databases">
        <title>Sequencing the genomes of 1000 actinobacteria strains.</title>
        <authorList>
            <person name="Klenk H.-P."/>
        </authorList>
    </citation>
    <scope>NUCLEOTIDE SEQUENCE [LARGE SCALE GENOMIC DNA]</scope>
    <source>
        <strain evidence="2 3">DSM 45510</strain>
    </source>
</reference>
<feature type="chain" id="PRO_5047132989" description="Peptidase inhibitor family I36" evidence="1">
    <location>
        <begin position="28"/>
        <end position="136"/>
    </location>
</feature>
<dbReference type="Proteomes" id="UP000741013">
    <property type="component" value="Unassembled WGS sequence"/>
</dbReference>
<organism evidence="2 3">
    <name type="scientific">Amycolatopsis magusensis</name>
    <dbReference type="NCBI Taxonomy" id="882444"/>
    <lineage>
        <taxon>Bacteria</taxon>
        <taxon>Bacillati</taxon>
        <taxon>Actinomycetota</taxon>
        <taxon>Actinomycetes</taxon>
        <taxon>Pseudonocardiales</taxon>
        <taxon>Pseudonocardiaceae</taxon>
        <taxon>Amycolatopsis</taxon>
    </lineage>
</organism>
<evidence type="ECO:0008006" key="4">
    <source>
        <dbReference type="Google" id="ProtNLM"/>
    </source>
</evidence>
<accession>A0ABS4PJZ2</accession>
<proteinExistence type="predicted"/>
<dbReference type="Pfam" id="PF03995">
    <property type="entry name" value="Inhibitor_I36"/>
    <property type="match status" value="1"/>
</dbReference>
<evidence type="ECO:0000256" key="1">
    <source>
        <dbReference type="SAM" id="SignalP"/>
    </source>
</evidence>
<comment type="caution">
    <text evidence="2">The sequence shown here is derived from an EMBL/GenBank/DDBJ whole genome shotgun (WGS) entry which is preliminary data.</text>
</comment>
<sequence length="136" mass="14528">MRKLISAAVVSIAAAGGLGLAAMPASAGVLAGSCSSGNFCLFENNDYNNGNTNHWLDLRSDDWDLNNNYWVGSNDSIDNETSSVKNRRGCQVRLWQHVGGTGAHTRIENNQDDGFLSNNAIGDNRLSAVDICAPDL</sequence>
<dbReference type="EMBL" id="JAGGMS010000001">
    <property type="protein sequence ID" value="MBP2179154.1"/>
    <property type="molecule type" value="Genomic_DNA"/>
</dbReference>
<name>A0ABS4PJZ2_9PSEU</name>
<dbReference type="RefSeq" id="WP_209662911.1">
    <property type="nucleotide sequence ID" value="NZ_JAGGMS010000001.1"/>
</dbReference>
<gene>
    <name evidence="2" type="ORF">JOM49_000680</name>
</gene>